<proteinExistence type="predicted"/>
<dbReference type="AlphaFoldDB" id="A0A078J505"/>
<evidence type="ECO:0000313" key="3">
    <source>
        <dbReference type="Proteomes" id="UP000028999"/>
    </source>
</evidence>
<evidence type="ECO:0000313" key="2">
    <source>
        <dbReference type="EMBL" id="CDY61328.1"/>
    </source>
</evidence>
<gene>
    <name evidence="2" type="primary">BnaC06g43270D</name>
    <name evidence="2" type="ORF">GSBRNA2T00033719001</name>
</gene>
<organism evidence="2 3">
    <name type="scientific">Brassica napus</name>
    <name type="common">Rape</name>
    <dbReference type="NCBI Taxonomy" id="3708"/>
    <lineage>
        <taxon>Eukaryota</taxon>
        <taxon>Viridiplantae</taxon>
        <taxon>Streptophyta</taxon>
        <taxon>Embryophyta</taxon>
        <taxon>Tracheophyta</taxon>
        <taxon>Spermatophyta</taxon>
        <taxon>Magnoliopsida</taxon>
        <taxon>eudicotyledons</taxon>
        <taxon>Gunneridae</taxon>
        <taxon>Pentapetalae</taxon>
        <taxon>rosids</taxon>
        <taxon>malvids</taxon>
        <taxon>Brassicales</taxon>
        <taxon>Brassicaceae</taxon>
        <taxon>Brassiceae</taxon>
        <taxon>Brassica</taxon>
    </lineage>
</organism>
<name>A0A078J505_BRANA</name>
<dbReference type="EMBL" id="LK033985">
    <property type="protein sequence ID" value="CDY61328.1"/>
    <property type="molecule type" value="Genomic_DNA"/>
</dbReference>
<dbReference type="Gramene" id="CDY61328">
    <property type="protein sequence ID" value="CDY61328"/>
    <property type="gene ID" value="GSBRNA2T00033719001"/>
</dbReference>
<sequence>MAFKNHSSRTVSTSSSLPFRFTTIITLLLIFCTSYYIFFSQLDHSPLTSSAENPPFAGDLRDLTSPWNKLSF</sequence>
<protein>
    <submittedName>
        <fullName evidence="2">BnaC06g43270D protein</fullName>
    </submittedName>
</protein>
<keyword evidence="1" id="KW-0812">Transmembrane</keyword>
<dbReference type="PaxDb" id="3708-A0A078J505"/>
<dbReference type="STRING" id="3708.A0A078J505"/>
<evidence type="ECO:0000256" key="1">
    <source>
        <dbReference type="SAM" id="Phobius"/>
    </source>
</evidence>
<dbReference type="Proteomes" id="UP000028999">
    <property type="component" value="Unassembled WGS sequence"/>
</dbReference>
<keyword evidence="1" id="KW-1133">Transmembrane helix</keyword>
<reference evidence="2 3" key="1">
    <citation type="journal article" date="2014" name="Science">
        <title>Plant genetics. Early allopolyploid evolution in the post-Neolithic Brassica napus oilseed genome.</title>
        <authorList>
            <person name="Chalhoub B."/>
            <person name="Denoeud F."/>
            <person name="Liu S."/>
            <person name="Parkin I.A."/>
            <person name="Tang H."/>
            <person name="Wang X."/>
            <person name="Chiquet J."/>
            <person name="Belcram H."/>
            <person name="Tong C."/>
            <person name="Samans B."/>
            <person name="Correa M."/>
            <person name="Da Silva C."/>
            <person name="Just J."/>
            <person name="Falentin C."/>
            <person name="Koh C.S."/>
            <person name="Le Clainche I."/>
            <person name="Bernard M."/>
            <person name="Bento P."/>
            <person name="Noel B."/>
            <person name="Labadie K."/>
            <person name="Alberti A."/>
            <person name="Charles M."/>
            <person name="Arnaud D."/>
            <person name="Guo H."/>
            <person name="Daviaud C."/>
            <person name="Alamery S."/>
            <person name="Jabbari K."/>
            <person name="Zhao M."/>
            <person name="Edger P.P."/>
            <person name="Chelaifa H."/>
            <person name="Tack D."/>
            <person name="Lassalle G."/>
            <person name="Mestiri I."/>
            <person name="Schnel N."/>
            <person name="Le Paslier M.C."/>
            <person name="Fan G."/>
            <person name="Renault V."/>
            <person name="Bayer P.E."/>
            <person name="Golicz A.A."/>
            <person name="Manoli S."/>
            <person name="Lee T.H."/>
            <person name="Thi V.H."/>
            <person name="Chalabi S."/>
            <person name="Hu Q."/>
            <person name="Fan C."/>
            <person name="Tollenaere R."/>
            <person name="Lu Y."/>
            <person name="Battail C."/>
            <person name="Shen J."/>
            <person name="Sidebottom C.H."/>
            <person name="Wang X."/>
            <person name="Canaguier A."/>
            <person name="Chauveau A."/>
            <person name="Berard A."/>
            <person name="Deniot G."/>
            <person name="Guan M."/>
            <person name="Liu Z."/>
            <person name="Sun F."/>
            <person name="Lim Y.P."/>
            <person name="Lyons E."/>
            <person name="Town C.D."/>
            <person name="Bancroft I."/>
            <person name="Wang X."/>
            <person name="Meng J."/>
            <person name="Ma J."/>
            <person name="Pires J.C."/>
            <person name="King G.J."/>
            <person name="Brunel D."/>
            <person name="Delourme R."/>
            <person name="Renard M."/>
            <person name="Aury J.M."/>
            <person name="Adams K.L."/>
            <person name="Batley J."/>
            <person name="Snowdon R.J."/>
            <person name="Tost J."/>
            <person name="Edwards D."/>
            <person name="Zhou Y."/>
            <person name="Hua W."/>
            <person name="Sharpe A.G."/>
            <person name="Paterson A.H."/>
            <person name="Guan C."/>
            <person name="Wincker P."/>
        </authorList>
    </citation>
    <scope>NUCLEOTIDE SEQUENCE [LARGE SCALE GENOMIC DNA]</scope>
    <source>
        <strain evidence="3">cv. Darmor-bzh</strain>
    </source>
</reference>
<feature type="transmembrane region" description="Helical" evidence="1">
    <location>
        <begin position="21"/>
        <end position="39"/>
    </location>
</feature>
<keyword evidence="3" id="KW-1185">Reference proteome</keyword>
<accession>A0A078J505</accession>
<keyword evidence="1" id="KW-0472">Membrane</keyword>